<keyword evidence="1" id="KW-0812">Transmembrane</keyword>
<evidence type="ECO:0000259" key="2">
    <source>
        <dbReference type="Pfam" id="PF21537"/>
    </source>
</evidence>
<keyword evidence="1" id="KW-1133">Transmembrane helix</keyword>
<feature type="transmembrane region" description="Helical" evidence="1">
    <location>
        <begin position="35"/>
        <end position="55"/>
    </location>
</feature>
<dbReference type="OrthoDB" id="359029at2"/>
<evidence type="ECO:0000256" key="1">
    <source>
        <dbReference type="SAM" id="Phobius"/>
    </source>
</evidence>
<name>A0A1L7CI87_9CORY</name>
<dbReference type="KEGG" id="caqu:CAQU_11510"/>
<dbReference type="PANTHER" id="PTHR40047:SF1">
    <property type="entry name" value="UPF0703 PROTEIN YCGQ"/>
    <property type="match status" value="1"/>
</dbReference>
<accession>A0A1L7CI87</accession>
<dbReference type="AlphaFoldDB" id="A0A1L7CI87"/>
<evidence type="ECO:0000313" key="3">
    <source>
        <dbReference type="EMBL" id="APT85567.1"/>
    </source>
</evidence>
<dbReference type="EMBL" id="CP009245">
    <property type="protein sequence ID" value="APT85567.1"/>
    <property type="molecule type" value="Genomic_DNA"/>
</dbReference>
<sequence length="194" mass="21106">MRLPSADALLLLVIGCTLGALWATGAVYNYVRPSYASAVLVAAIVVVCAAVWQWWKGSVRADANNWVVMLVLVPTALLAFVGARPLQPTGPGEDMRGFLELAQDDSGQQSLVGQHVDLVGQVWPTPDDEYTPWTLVRYRMICCAADAVPYGIRVASPPPQDGQWVRVEGTVVENPLRIVDARVVPVKAPERPYL</sequence>
<dbReference type="InterPro" id="IPR052955">
    <property type="entry name" value="UPF0703_membrane_permease"/>
</dbReference>
<feature type="transmembrane region" description="Helical" evidence="1">
    <location>
        <begin position="67"/>
        <end position="86"/>
    </location>
</feature>
<organism evidence="3 4">
    <name type="scientific">Corynebacterium aquilae DSM 44791</name>
    <dbReference type="NCBI Taxonomy" id="1431546"/>
    <lineage>
        <taxon>Bacteria</taxon>
        <taxon>Bacillati</taxon>
        <taxon>Actinomycetota</taxon>
        <taxon>Actinomycetes</taxon>
        <taxon>Mycobacteriales</taxon>
        <taxon>Corynebacteriaceae</taxon>
        <taxon>Corynebacterium</taxon>
    </lineage>
</organism>
<evidence type="ECO:0000313" key="4">
    <source>
        <dbReference type="Proteomes" id="UP000185478"/>
    </source>
</evidence>
<reference evidence="3 4" key="1">
    <citation type="submission" date="2014-08" db="EMBL/GenBank/DDBJ databases">
        <title>Complete genome sequence of Corynebacterium aquilae S-613T(T) (=DSM 44791(T)), isolated from the choana of a healthy golden eagle.</title>
        <authorList>
            <person name="Ruckert C."/>
            <person name="Albersmeier A."/>
            <person name="Winkler A."/>
            <person name="Kalinowski J."/>
        </authorList>
    </citation>
    <scope>NUCLEOTIDE SEQUENCE [LARGE SCALE GENOMIC DNA]</scope>
    <source>
        <strain evidence="3 4">S-613</strain>
    </source>
</reference>
<keyword evidence="1" id="KW-0472">Membrane</keyword>
<proteinExistence type="predicted"/>
<dbReference type="STRING" id="1431546.CAQU_11510"/>
<feature type="domain" description="DUF1980" evidence="2">
    <location>
        <begin position="110"/>
        <end position="174"/>
    </location>
</feature>
<gene>
    <name evidence="3" type="ORF">CAQU_11510</name>
</gene>
<dbReference type="PANTHER" id="PTHR40047">
    <property type="entry name" value="UPF0703 PROTEIN YCGQ"/>
    <property type="match status" value="1"/>
</dbReference>
<dbReference type="Pfam" id="PF21537">
    <property type="entry name" value="DUF1980_C"/>
    <property type="match status" value="1"/>
</dbReference>
<protein>
    <recommendedName>
        <fullName evidence="2">DUF1980 domain-containing protein</fullName>
    </recommendedName>
</protein>
<keyword evidence="4" id="KW-1185">Reference proteome</keyword>
<dbReference type="InterPro" id="IPR048447">
    <property type="entry name" value="DUF1980_C"/>
</dbReference>
<dbReference type="RefSeq" id="WP_075727772.1">
    <property type="nucleotide sequence ID" value="NZ_CP009245.1"/>
</dbReference>
<dbReference type="Proteomes" id="UP000185478">
    <property type="component" value="Chromosome"/>
</dbReference>